<dbReference type="EMBL" id="KI912110">
    <property type="protein sequence ID" value="ETS84757.1"/>
    <property type="molecule type" value="Genomic_DNA"/>
</dbReference>
<feature type="compositionally biased region" description="Polar residues" evidence="2">
    <location>
        <begin position="188"/>
        <end position="201"/>
    </location>
</feature>
<dbReference type="InterPro" id="IPR007763">
    <property type="entry name" value="NDUFA12"/>
</dbReference>
<dbReference type="OMA" id="TAQWHQW"/>
<dbReference type="GO" id="GO:0032981">
    <property type="term" value="P:mitochondrial respiratory chain complex I assembly"/>
    <property type="evidence" value="ECO:0007669"/>
    <property type="project" value="TreeGrafter"/>
</dbReference>
<reference evidence="4" key="1">
    <citation type="journal article" date="2015" name="BMC Genomics">
        <title>Genomic and transcriptomic analysis of the endophytic fungus Pestalotiopsis fici reveals its lifestyle and high potential for synthesis of natural products.</title>
        <authorList>
            <person name="Wang X."/>
            <person name="Zhang X."/>
            <person name="Liu L."/>
            <person name="Xiang M."/>
            <person name="Wang W."/>
            <person name="Sun X."/>
            <person name="Che Y."/>
            <person name="Guo L."/>
            <person name="Liu G."/>
            <person name="Guo L."/>
            <person name="Wang C."/>
            <person name="Yin W.B."/>
            <person name="Stadler M."/>
            <person name="Zhang X."/>
            <person name="Liu X."/>
        </authorList>
    </citation>
    <scope>NUCLEOTIDE SEQUENCE [LARGE SCALE GENOMIC DNA]</scope>
    <source>
        <strain evidence="4">W106-1 / CGMCC3.15140</strain>
    </source>
</reference>
<dbReference type="InParanoid" id="W3XH67"/>
<feature type="region of interest" description="Disordered" evidence="2">
    <location>
        <begin position="117"/>
        <end position="201"/>
    </location>
</feature>
<evidence type="ECO:0000256" key="1">
    <source>
        <dbReference type="ARBA" id="ARBA00007355"/>
    </source>
</evidence>
<dbReference type="OrthoDB" id="10255576at2759"/>
<dbReference type="InterPro" id="IPR052618">
    <property type="entry name" value="ComplexI_NDUFA12"/>
</dbReference>
<keyword evidence="4" id="KW-1185">Reference proteome</keyword>
<evidence type="ECO:0000313" key="3">
    <source>
        <dbReference type="EMBL" id="ETS84757.1"/>
    </source>
</evidence>
<dbReference type="Pfam" id="PF05071">
    <property type="entry name" value="NDUFA12"/>
    <property type="match status" value="1"/>
</dbReference>
<evidence type="ECO:0000313" key="4">
    <source>
        <dbReference type="Proteomes" id="UP000030651"/>
    </source>
</evidence>
<comment type="similarity">
    <text evidence="1">Belongs to the complex I NDUFA12 subunit family.</text>
</comment>
<dbReference type="PANTHER" id="PTHR32470">
    <property type="entry name" value="ADH DEHYDROGENASE [UBIQUINONE] 1 ALPHA SUBCOMPLEX ASSEMBLY FACTOR 2"/>
    <property type="match status" value="1"/>
</dbReference>
<dbReference type="eggNOG" id="ENOG502S7UF">
    <property type="taxonomic scope" value="Eukaryota"/>
</dbReference>
<dbReference type="RefSeq" id="XP_007829554.1">
    <property type="nucleotide sequence ID" value="XM_007831363.1"/>
</dbReference>
<accession>W3XH67</accession>
<sequence>MSPIPELSPILRAWYRWKMLRLPWRKRFLVGLDLRGNTYWTFRDKRVDKNVDPRTLRWRRIVQYPRSTHLSDVTVPPQWHQWLRHQREDPPSLTEQAADVARQDRMKTLAAEADARWAAKPSLTDMPPGAGPKSQPVPALDTGKTQPQEQAAEQNLQEKGLRDAPAQDKAEVKDDPWKKAASGPGENWQPTAWTPTSSRRR</sequence>
<dbReference type="Proteomes" id="UP000030651">
    <property type="component" value="Unassembled WGS sequence"/>
</dbReference>
<organism evidence="3 4">
    <name type="scientific">Pestalotiopsis fici (strain W106-1 / CGMCC3.15140)</name>
    <dbReference type="NCBI Taxonomy" id="1229662"/>
    <lineage>
        <taxon>Eukaryota</taxon>
        <taxon>Fungi</taxon>
        <taxon>Dikarya</taxon>
        <taxon>Ascomycota</taxon>
        <taxon>Pezizomycotina</taxon>
        <taxon>Sordariomycetes</taxon>
        <taxon>Xylariomycetidae</taxon>
        <taxon>Amphisphaeriales</taxon>
        <taxon>Sporocadaceae</taxon>
        <taxon>Pestalotiopsis</taxon>
    </lineage>
</organism>
<dbReference type="HOGENOM" id="CLU_067876_0_0_1"/>
<dbReference type="GO" id="GO:0005739">
    <property type="term" value="C:mitochondrion"/>
    <property type="evidence" value="ECO:0007669"/>
    <property type="project" value="TreeGrafter"/>
</dbReference>
<protein>
    <submittedName>
        <fullName evidence="3">Uncharacterized protein</fullName>
    </submittedName>
</protein>
<proteinExistence type="inferred from homology"/>
<dbReference type="AlphaFoldDB" id="W3XH67"/>
<dbReference type="KEGG" id="pfy:PFICI_02782"/>
<gene>
    <name evidence="3" type="ORF">PFICI_02782</name>
</gene>
<feature type="compositionally biased region" description="Basic and acidic residues" evidence="2">
    <location>
        <begin position="159"/>
        <end position="178"/>
    </location>
</feature>
<evidence type="ECO:0000256" key="2">
    <source>
        <dbReference type="SAM" id="MobiDB-lite"/>
    </source>
</evidence>
<dbReference type="GeneID" id="19267795"/>
<dbReference type="GO" id="GO:0045271">
    <property type="term" value="C:respiratory chain complex I"/>
    <property type="evidence" value="ECO:0007669"/>
    <property type="project" value="InterPro"/>
</dbReference>
<dbReference type="STRING" id="1229662.W3XH67"/>
<feature type="compositionally biased region" description="Polar residues" evidence="2">
    <location>
        <begin position="143"/>
        <end position="157"/>
    </location>
</feature>
<dbReference type="PANTHER" id="PTHR32470:SF2">
    <property type="entry name" value="NADH DEHYDROGENASE [UBIQUINONE] 1 ALPHA SUBCOMPLEX ASSEMBLY FACTOR 2"/>
    <property type="match status" value="1"/>
</dbReference>
<name>W3XH67_PESFW</name>